<keyword evidence="3" id="KW-1185">Reference proteome</keyword>
<dbReference type="Proteomes" id="UP000005583">
    <property type="component" value="Unassembled WGS sequence"/>
</dbReference>
<feature type="transmembrane region" description="Helical" evidence="1">
    <location>
        <begin position="12"/>
        <end position="32"/>
    </location>
</feature>
<comment type="caution">
    <text evidence="2">The sequence shown here is derived from an EMBL/GenBank/DDBJ whole genome shotgun (WGS) entry which is preliminary data.</text>
</comment>
<dbReference type="HOGENOM" id="CLU_200448_0_0_9"/>
<keyword evidence="1" id="KW-0472">Membrane</keyword>
<evidence type="ECO:0000313" key="3">
    <source>
        <dbReference type="Proteomes" id="UP000005583"/>
    </source>
</evidence>
<proteinExistence type="predicted"/>
<accession>C2EP15</accession>
<name>C2EP15_9LACO</name>
<keyword evidence="1" id="KW-1133">Transmembrane helix</keyword>
<dbReference type="eggNOG" id="ENOG5030BEF">
    <property type="taxonomic scope" value="Bacteria"/>
</dbReference>
<gene>
    <name evidence="2" type="ORF">HMPREF0548_1411</name>
</gene>
<sequence length="72" mass="8743">MKNEKSYRELKNELYSGYFVCLFFLCGVILRNKIPWEWLRVGIICGFIIILLELISLQYKFFKFKKTPSKKR</sequence>
<keyword evidence="1" id="KW-0812">Transmembrane</keyword>
<organism evidence="2 3">
    <name type="scientific">Lactobacillus ultunensis DSM 16047</name>
    <dbReference type="NCBI Taxonomy" id="525365"/>
    <lineage>
        <taxon>Bacteria</taxon>
        <taxon>Bacillati</taxon>
        <taxon>Bacillota</taxon>
        <taxon>Bacilli</taxon>
        <taxon>Lactobacillales</taxon>
        <taxon>Lactobacillaceae</taxon>
        <taxon>Lactobacillus</taxon>
    </lineage>
</organism>
<protein>
    <submittedName>
        <fullName evidence="2">Uncharacterized protein</fullName>
    </submittedName>
</protein>
<evidence type="ECO:0000313" key="2">
    <source>
        <dbReference type="EMBL" id="EEJ71690.1"/>
    </source>
</evidence>
<dbReference type="AlphaFoldDB" id="C2EP15"/>
<dbReference type="EMBL" id="ACGU01000066">
    <property type="protein sequence ID" value="EEJ71690.1"/>
    <property type="molecule type" value="Genomic_DNA"/>
</dbReference>
<reference evidence="2 3" key="1">
    <citation type="submission" date="2009-01" db="EMBL/GenBank/DDBJ databases">
        <authorList>
            <person name="Qin X."/>
            <person name="Bachman B."/>
            <person name="Battles P."/>
            <person name="Bell A."/>
            <person name="Bess C."/>
            <person name="Bickham C."/>
            <person name="Chaboub L."/>
            <person name="Chen D."/>
            <person name="Coyle M."/>
            <person name="Deiros D.R."/>
            <person name="Dinh H."/>
            <person name="Forbes L."/>
            <person name="Fowler G."/>
            <person name="Francisco L."/>
            <person name="Fu Q."/>
            <person name="Gubbala S."/>
            <person name="Hale W."/>
            <person name="Han Y."/>
            <person name="Hemphill L."/>
            <person name="Highlander S.K."/>
            <person name="Hirani K."/>
            <person name="Hogues M."/>
            <person name="Jackson L."/>
            <person name="Jakkamsetti A."/>
            <person name="Javaid M."/>
            <person name="Jiang H."/>
            <person name="Korchina V."/>
            <person name="Kovar C."/>
            <person name="Lara F."/>
            <person name="Lee S."/>
            <person name="Mata R."/>
            <person name="Mathew T."/>
            <person name="Moen C."/>
            <person name="Morales K."/>
            <person name="Munidasa M."/>
            <person name="Nazareth L."/>
            <person name="Ngo R."/>
            <person name="Nguyen L."/>
            <person name="Okwuonu G."/>
            <person name="Ongeri F."/>
            <person name="Patil S."/>
            <person name="Petrosino J."/>
            <person name="Pham C."/>
            <person name="Pham P."/>
            <person name="Pu L.-L."/>
            <person name="Puazo M."/>
            <person name="Raj R."/>
            <person name="Reid J."/>
            <person name="Rouhana J."/>
            <person name="Saada N."/>
            <person name="Shang Y."/>
            <person name="Simmons D."/>
            <person name="Thornton R."/>
            <person name="Warren J."/>
            <person name="Weissenberger G."/>
            <person name="Zhang J."/>
            <person name="Zhang L."/>
            <person name="Zhou C."/>
            <person name="Zhu D."/>
            <person name="Muzny D."/>
            <person name="Worley K."/>
            <person name="Gibbs R."/>
        </authorList>
    </citation>
    <scope>NUCLEOTIDE SEQUENCE [LARGE SCALE GENOMIC DNA]</scope>
    <source>
        <strain evidence="2 3">DSM 16047</strain>
    </source>
</reference>
<feature type="transmembrane region" description="Helical" evidence="1">
    <location>
        <begin position="38"/>
        <end position="62"/>
    </location>
</feature>
<evidence type="ECO:0000256" key="1">
    <source>
        <dbReference type="SAM" id="Phobius"/>
    </source>
</evidence>